<organism evidence="9 10">
    <name type="scientific">Corynebacterium mendelii</name>
    <dbReference type="NCBI Taxonomy" id="2765362"/>
    <lineage>
        <taxon>Bacteria</taxon>
        <taxon>Bacillati</taxon>
        <taxon>Actinomycetota</taxon>
        <taxon>Actinomycetes</taxon>
        <taxon>Mycobacteriales</taxon>
        <taxon>Corynebacteriaceae</taxon>
        <taxon>Corynebacterium</taxon>
    </lineage>
</organism>
<evidence type="ECO:0000256" key="4">
    <source>
        <dbReference type="ARBA" id="ARBA00022692"/>
    </source>
</evidence>
<evidence type="ECO:0000256" key="1">
    <source>
        <dbReference type="ARBA" id="ARBA00004651"/>
    </source>
</evidence>
<dbReference type="CDD" id="cd17321">
    <property type="entry name" value="MFS_MMR_MDR_like"/>
    <property type="match status" value="1"/>
</dbReference>
<feature type="transmembrane region" description="Helical" evidence="7">
    <location>
        <begin position="56"/>
        <end position="74"/>
    </location>
</feature>
<feature type="transmembrane region" description="Helical" evidence="7">
    <location>
        <begin position="231"/>
        <end position="251"/>
    </location>
</feature>
<feature type="transmembrane region" description="Helical" evidence="7">
    <location>
        <begin position="144"/>
        <end position="167"/>
    </location>
</feature>
<keyword evidence="5 7" id="KW-1133">Transmembrane helix</keyword>
<accession>A0A939E074</accession>
<name>A0A939E074_9CORY</name>
<evidence type="ECO:0000256" key="2">
    <source>
        <dbReference type="ARBA" id="ARBA00022448"/>
    </source>
</evidence>
<dbReference type="GO" id="GO:0022857">
    <property type="term" value="F:transmembrane transporter activity"/>
    <property type="evidence" value="ECO:0007669"/>
    <property type="project" value="InterPro"/>
</dbReference>
<feature type="transmembrane region" description="Helical" evidence="7">
    <location>
        <begin position="206"/>
        <end position="225"/>
    </location>
</feature>
<dbReference type="Gene3D" id="1.20.1720.10">
    <property type="entry name" value="Multidrug resistance protein D"/>
    <property type="match status" value="1"/>
</dbReference>
<keyword evidence="10" id="KW-1185">Reference proteome</keyword>
<feature type="transmembrane region" description="Helical" evidence="7">
    <location>
        <begin position="309"/>
        <end position="327"/>
    </location>
</feature>
<keyword evidence="2" id="KW-0813">Transport</keyword>
<evidence type="ECO:0000313" key="10">
    <source>
        <dbReference type="Proteomes" id="UP000664332"/>
    </source>
</evidence>
<dbReference type="InterPro" id="IPR020846">
    <property type="entry name" value="MFS_dom"/>
</dbReference>
<dbReference type="PROSITE" id="PS50850">
    <property type="entry name" value="MFS"/>
    <property type="match status" value="1"/>
</dbReference>
<evidence type="ECO:0000259" key="8">
    <source>
        <dbReference type="PROSITE" id="PS50850"/>
    </source>
</evidence>
<comment type="subcellular location">
    <subcellularLocation>
        <location evidence="1">Cell membrane</location>
        <topology evidence="1">Multi-pass membrane protein</topology>
    </subcellularLocation>
</comment>
<dbReference type="Gene3D" id="1.20.1250.20">
    <property type="entry name" value="MFS general substrate transporter like domains"/>
    <property type="match status" value="1"/>
</dbReference>
<feature type="transmembrane region" description="Helical" evidence="7">
    <location>
        <begin position="21"/>
        <end position="44"/>
    </location>
</feature>
<dbReference type="GO" id="GO:0005886">
    <property type="term" value="C:plasma membrane"/>
    <property type="evidence" value="ECO:0007669"/>
    <property type="project" value="UniProtKB-SubCell"/>
</dbReference>
<feature type="domain" description="Major facilitator superfamily (MFS) profile" evidence="8">
    <location>
        <begin position="20"/>
        <end position="501"/>
    </location>
</feature>
<evidence type="ECO:0000313" key="9">
    <source>
        <dbReference type="EMBL" id="MBN9643137.1"/>
    </source>
</evidence>
<dbReference type="PANTHER" id="PTHR42718:SF47">
    <property type="entry name" value="METHYL VIOLOGEN RESISTANCE PROTEIN SMVA"/>
    <property type="match status" value="1"/>
</dbReference>
<dbReference type="InterPro" id="IPR036259">
    <property type="entry name" value="MFS_trans_sf"/>
</dbReference>
<evidence type="ECO:0000256" key="5">
    <source>
        <dbReference type="ARBA" id="ARBA00022989"/>
    </source>
</evidence>
<dbReference type="RefSeq" id="WP_377768971.1">
    <property type="nucleotide sequence ID" value="NZ_JBHUKW010000002.1"/>
</dbReference>
<reference evidence="9" key="1">
    <citation type="submission" date="2021-03" db="EMBL/GenBank/DDBJ databases">
        <authorList>
            <person name="Sun Q."/>
        </authorList>
    </citation>
    <scope>NUCLEOTIDE SEQUENCE</scope>
    <source>
        <strain evidence="9">CCM 8862</strain>
    </source>
</reference>
<feature type="transmembrane region" description="Helical" evidence="7">
    <location>
        <begin position="416"/>
        <end position="435"/>
    </location>
</feature>
<protein>
    <submittedName>
        <fullName evidence="9">MFS transporter</fullName>
    </submittedName>
</protein>
<dbReference type="PANTHER" id="PTHR42718">
    <property type="entry name" value="MAJOR FACILITATOR SUPERFAMILY MULTIDRUG TRANSPORTER MFSC"/>
    <property type="match status" value="1"/>
</dbReference>
<evidence type="ECO:0000256" key="3">
    <source>
        <dbReference type="ARBA" id="ARBA00022475"/>
    </source>
</evidence>
<feature type="transmembrane region" description="Helical" evidence="7">
    <location>
        <begin position="339"/>
        <end position="363"/>
    </location>
</feature>
<feature type="transmembrane region" description="Helical" evidence="7">
    <location>
        <begin position="86"/>
        <end position="105"/>
    </location>
</feature>
<feature type="transmembrane region" description="Helical" evidence="7">
    <location>
        <begin position="173"/>
        <end position="194"/>
    </location>
</feature>
<feature type="transmembrane region" description="Helical" evidence="7">
    <location>
        <begin position="272"/>
        <end position="294"/>
    </location>
</feature>
<proteinExistence type="predicted"/>
<keyword evidence="4 7" id="KW-0812">Transmembrane</keyword>
<comment type="caution">
    <text evidence="9">The sequence shown here is derived from an EMBL/GenBank/DDBJ whole genome shotgun (WGS) entry which is preliminary data.</text>
</comment>
<sequence>MAHSVTTTDLSRPLPHRWWGLAVLSVGVAVLAVDATVLNLAVPAITGDLDPTATQLLWIVDVYAFCVAAFLVTSGTLSDRVGPKKILLAGAMVFAVVSVLAGLAPTAGWLIVWRAAQGVAGSMLMPATLSLIGELFDDEKEKSFAVSVWIAVYAVGAAAGPIIGGALLEHFHWGSVFFINVPLCAIIAVGVSVLVPEAPVDRAERFDLPGAVLTAVMLFSMVYAVKSLTVHGLSPAGLACAVVAVAAGWLARRHLLRVKHPLIDLKLFHNRALSTVIAVNFVQMFIYLGVLFYISQYLQVVLGLGPESAALHMAPGLLCAVIGNLTTGKVMTRYRPRTLILVGMTVTCLGCLIFAACGAGLFAASGHTALVVAIGLMVTSIGGGIVDPVTNYFIVSTAPKGKAAAAASLSETGYEMGGAFGIAILGSVVAAVYRMGVDATGLLPEAARESVTTAHRLAESPAAAAAADQAFSTGVLVASVVAATVTAVAVAAVVVVIPARAARPAVG</sequence>
<evidence type="ECO:0000256" key="7">
    <source>
        <dbReference type="SAM" id="Phobius"/>
    </source>
</evidence>
<dbReference type="Pfam" id="PF07690">
    <property type="entry name" value="MFS_1"/>
    <property type="match status" value="1"/>
</dbReference>
<dbReference type="EMBL" id="JAFLEQ010000003">
    <property type="protein sequence ID" value="MBN9643137.1"/>
    <property type="molecule type" value="Genomic_DNA"/>
</dbReference>
<keyword evidence="3" id="KW-1003">Cell membrane</keyword>
<feature type="transmembrane region" description="Helical" evidence="7">
    <location>
        <begin position="475"/>
        <end position="497"/>
    </location>
</feature>
<dbReference type="SUPFAM" id="SSF103473">
    <property type="entry name" value="MFS general substrate transporter"/>
    <property type="match status" value="1"/>
</dbReference>
<dbReference type="Proteomes" id="UP000664332">
    <property type="component" value="Unassembled WGS sequence"/>
</dbReference>
<keyword evidence="6 7" id="KW-0472">Membrane</keyword>
<evidence type="ECO:0000256" key="6">
    <source>
        <dbReference type="ARBA" id="ARBA00023136"/>
    </source>
</evidence>
<gene>
    <name evidence="9" type="ORF">JZY06_00605</name>
</gene>
<dbReference type="AlphaFoldDB" id="A0A939E074"/>
<feature type="transmembrane region" description="Helical" evidence="7">
    <location>
        <begin position="369"/>
        <end position="395"/>
    </location>
</feature>
<dbReference type="InterPro" id="IPR011701">
    <property type="entry name" value="MFS"/>
</dbReference>